<gene>
    <name evidence="6" type="ORF">EB796_011578</name>
</gene>
<dbReference type="GO" id="GO:0005737">
    <property type="term" value="C:cytoplasm"/>
    <property type="evidence" value="ECO:0007669"/>
    <property type="project" value="TreeGrafter"/>
</dbReference>
<evidence type="ECO:0000313" key="6">
    <source>
        <dbReference type="EMBL" id="KAF6030113.1"/>
    </source>
</evidence>
<keyword evidence="4" id="KW-0418">Kinase</keyword>
<evidence type="ECO:0000256" key="2">
    <source>
        <dbReference type="ARBA" id="ARBA00022679"/>
    </source>
</evidence>
<dbReference type="Proteomes" id="UP000593567">
    <property type="component" value="Unassembled WGS sequence"/>
</dbReference>
<dbReference type="EMBL" id="VXIV02001752">
    <property type="protein sequence ID" value="KAF6030113.1"/>
    <property type="molecule type" value="Genomic_DNA"/>
</dbReference>
<keyword evidence="5" id="KW-0067">ATP-binding</keyword>
<comment type="caution">
    <text evidence="6">The sequence shown here is derived from an EMBL/GenBank/DDBJ whole genome shotgun (WGS) entry which is preliminary data.</text>
</comment>
<sequence length="152" mass="17545">MEPTLAHVASCDWQFDSRVFSVSDLARDFISKLLIKSGPKRMTVHESLDHPWIKEDHTEFDKRISATKYLGVRTRIHNKYGIDLNSKQPAIGIISNFSSIRRLRMEEYKLYVSEFDRKEAVPRFIVKPGSSVVPENSTVNFRAVIFATSDPW</sequence>
<organism evidence="6 7">
    <name type="scientific">Bugula neritina</name>
    <name type="common">Brown bryozoan</name>
    <name type="synonym">Sertularia neritina</name>
    <dbReference type="NCBI Taxonomy" id="10212"/>
    <lineage>
        <taxon>Eukaryota</taxon>
        <taxon>Metazoa</taxon>
        <taxon>Spiralia</taxon>
        <taxon>Lophotrochozoa</taxon>
        <taxon>Bryozoa</taxon>
        <taxon>Gymnolaemata</taxon>
        <taxon>Cheilostomatida</taxon>
        <taxon>Flustrina</taxon>
        <taxon>Buguloidea</taxon>
        <taxon>Bugulidae</taxon>
        <taxon>Bugula</taxon>
    </lineage>
</organism>
<evidence type="ECO:0000313" key="7">
    <source>
        <dbReference type="Proteomes" id="UP000593567"/>
    </source>
</evidence>
<dbReference type="SUPFAM" id="SSF56112">
    <property type="entry name" value="Protein kinase-like (PK-like)"/>
    <property type="match status" value="1"/>
</dbReference>
<dbReference type="OrthoDB" id="10260894at2759"/>
<dbReference type="Gene3D" id="1.10.510.10">
    <property type="entry name" value="Transferase(Phosphotransferase) domain 1"/>
    <property type="match status" value="1"/>
</dbReference>
<accession>A0A7J7JVY5</accession>
<keyword evidence="2" id="KW-0808">Transferase</keyword>
<evidence type="ECO:0000256" key="1">
    <source>
        <dbReference type="ARBA" id="ARBA00022527"/>
    </source>
</evidence>
<dbReference type="AlphaFoldDB" id="A0A7J7JVY5"/>
<reference evidence="6" key="1">
    <citation type="submission" date="2020-06" db="EMBL/GenBank/DDBJ databases">
        <title>Draft genome of Bugula neritina, a colonial animal packing powerful symbionts and potential medicines.</title>
        <authorList>
            <person name="Rayko M."/>
        </authorList>
    </citation>
    <scope>NUCLEOTIDE SEQUENCE [LARGE SCALE GENOMIC DNA]</scope>
    <source>
        <strain evidence="6">Kwan_BN1</strain>
    </source>
</reference>
<evidence type="ECO:0000256" key="5">
    <source>
        <dbReference type="ARBA" id="ARBA00022840"/>
    </source>
</evidence>
<evidence type="ECO:0000256" key="4">
    <source>
        <dbReference type="ARBA" id="ARBA00022777"/>
    </source>
</evidence>
<keyword evidence="3" id="KW-0547">Nucleotide-binding</keyword>
<dbReference type="InterPro" id="IPR011009">
    <property type="entry name" value="Kinase-like_dom_sf"/>
</dbReference>
<name>A0A7J7JVY5_BUGNE</name>
<dbReference type="GO" id="GO:0005524">
    <property type="term" value="F:ATP binding"/>
    <property type="evidence" value="ECO:0007669"/>
    <property type="project" value="UniProtKB-KW"/>
</dbReference>
<dbReference type="GO" id="GO:0035556">
    <property type="term" value="P:intracellular signal transduction"/>
    <property type="evidence" value="ECO:0007669"/>
    <property type="project" value="TreeGrafter"/>
</dbReference>
<evidence type="ECO:0000256" key="3">
    <source>
        <dbReference type="ARBA" id="ARBA00022741"/>
    </source>
</evidence>
<dbReference type="GO" id="GO:0004674">
    <property type="term" value="F:protein serine/threonine kinase activity"/>
    <property type="evidence" value="ECO:0007669"/>
    <property type="project" value="UniProtKB-KW"/>
</dbReference>
<dbReference type="GO" id="GO:0005634">
    <property type="term" value="C:nucleus"/>
    <property type="evidence" value="ECO:0007669"/>
    <property type="project" value="TreeGrafter"/>
</dbReference>
<dbReference type="PANTHER" id="PTHR24342:SF14">
    <property type="entry name" value="DEATH-ASSOCIATED PROTEIN KINASE DAPK-1"/>
    <property type="match status" value="1"/>
</dbReference>
<keyword evidence="7" id="KW-1185">Reference proteome</keyword>
<dbReference type="GO" id="GO:0043065">
    <property type="term" value="P:positive regulation of apoptotic process"/>
    <property type="evidence" value="ECO:0007669"/>
    <property type="project" value="TreeGrafter"/>
</dbReference>
<protein>
    <submittedName>
        <fullName evidence="6">Unc-22</fullName>
    </submittedName>
</protein>
<proteinExistence type="predicted"/>
<keyword evidence="1" id="KW-0723">Serine/threonine-protein kinase</keyword>
<dbReference type="PANTHER" id="PTHR24342">
    <property type="entry name" value="SERINE/THREONINE-PROTEIN KINASE 17"/>
    <property type="match status" value="1"/>
</dbReference>